<dbReference type="SUPFAM" id="SSF47095">
    <property type="entry name" value="HMG-box"/>
    <property type="match status" value="1"/>
</dbReference>
<feature type="compositionally biased region" description="Low complexity" evidence="4">
    <location>
        <begin position="198"/>
        <end position="213"/>
    </location>
</feature>
<feature type="compositionally biased region" description="Basic residues" evidence="4">
    <location>
        <begin position="98"/>
        <end position="108"/>
    </location>
</feature>
<dbReference type="InterPro" id="IPR009071">
    <property type="entry name" value="HMG_box_dom"/>
</dbReference>
<evidence type="ECO:0000256" key="2">
    <source>
        <dbReference type="ARBA" id="ARBA00023242"/>
    </source>
</evidence>
<dbReference type="Gene3D" id="1.10.30.10">
    <property type="entry name" value="High mobility group box domain"/>
    <property type="match status" value="1"/>
</dbReference>
<organism evidence="6 7">
    <name type="scientific">Coprinellus micaceus</name>
    <name type="common">Glistening ink-cap mushroom</name>
    <name type="synonym">Coprinus micaceus</name>
    <dbReference type="NCBI Taxonomy" id="71717"/>
    <lineage>
        <taxon>Eukaryota</taxon>
        <taxon>Fungi</taxon>
        <taxon>Dikarya</taxon>
        <taxon>Basidiomycota</taxon>
        <taxon>Agaricomycotina</taxon>
        <taxon>Agaricomycetes</taxon>
        <taxon>Agaricomycetidae</taxon>
        <taxon>Agaricales</taxon>
        <taxon>Agaricineae</taxon>
        <taxon>Psathyrellaceae</taxon>
        <taxon>Coprinellus</taxon>
    </lineage>
</organism>
<dbReference type="STRING" id="71717.A0A4Y7SHJ3"/>
<feature type="compositionally biased region" description="Polar residues" evidence="4">
    <location>
        <begin position="335"/>
        <end position="348"/>
    </location>
</feature>
<evidence type="ECO:0000313" key="7">
    <source>
        <dbReference type="Proteomes" id="UP000298030"/>
    </source>
</evidence>
<comment type="caution">
    <text evidence="6">The sequence shown here is derived from an EMBL/GenBank/DDBJ whole genome shotgun (WGS) entry which is preliminary data.</text>
</comment>
<keyword evidence="2 3" id="KW-0539">Nucleus</keyword>
<evidence type="ECO:0000313" key="6">
    <source>
        <dbReference type="EMBL" id="TEB21232.1"/>
    </source>
</evidence>
<keyword evidence="7" id="KW-1185">Reference proteome</keyword>
<dbReference type="GO" id="GO:0000978">
    <property type="term" value="F:RNA polymerase II cis-regulatory region sequence-specific DNA binding"/>
    <property type="evidence" value="ECO:0007669"/>
    <property type="project" value="TreeGrafter"/>
</dbReference>
<protein>
    <recommendedName>
        <fullName evidence="5">HMG box domain-containing protein</fullName>
    </recommendedName>
</protein>
<feature type="compositionally biased region" description="Basic and acidic residues" evidence="4">
    <location>
        <begin position="239"/>
        <end position="257"/>
    </location>
</feature>
<feature type="region of interest" description="Disordered" evidence="4">
    <location>
        <begin position="611"/>
        <end position="672"/>
    </location>
</feature>
<feature type="region of interest" description="Disordered" evidence="4">
    <location>
        <begin position="160"/>
        <end position="390"/>
    </location>
</feature>
<keyword evidence="1 3" id="KW-0238">DNA-binding</keyword>
<feature type="compositionally biased region" description="Basic and acidic residues" evidence="4">
    <location>
        <begin position="160"/>
        <end position="184"/>
    </location>
</feature>
<name>A0A4Y7SHJ3_COPMI</name>
<dbReference type="Pfam" id="PF00505">
    <property type="entry name" value="HMG_box"/>
    <property type="match status" value="1"/>
</dbReference>
<dbReference type="EMBL" id="QPFP01000117">
    <property type="protein sequence ID" value="TEB21232.1"/>
    <property type="molecule type" value="Genomic_DNA"/>
</dbReference>
<dbReference type="PANTHER" id="PTHR45789">
    <property type="entry name" value="FI18025P1"/>
    <property type="match status" value="1"/>
</dbReference>
<dbReference type="AlphaFoldDB" id="A0A4Y7SHJ3"/>
<evidence type="ECO:0000256" key="3">
    <source>
        <dbReference type="PROSITE-ProRule" id="PRU00267"/>
    </source>
</evidence>
<dbReference type="Proteomes" id="UP000298030">
    <property type="component" value="Unassembled WGS sequence"/>
</dbReference>
<dbReference type="PROSITE" id="PS50118">
    <property type="entry name" value="HMG_BOX_2"/>
    <property type="match status" value="1"/>
</dbReference>
<reference evidence="6 7" key="1">
    <citation type="journal article" date="2019" name="Nat. Ecol. Evol.">
        <title>Megaphylogeny resolves global patterns of mushroom evolution.</title>
        <authorList>
            <person name="Varga T."/>
            <person name="Krizsan K."/>
            <person name="Foldi C."/>
            <person name="Dima B."/>
            <person name="Sanchez-Garcia M."/>
            <person name="Sanchez-Ramirez S."/>
            <person name="Szollosi G.J."/>
            <person name="Szarkandi J.G."/>
            <person name="Papp V."/>
            <person name="Albert L."/>
            <person name="Andreopoulos W."/>
            <person name="Angelini C."/>
            <person name="Antonin V."/>
            <person name="Barry K.W."/>
            <person name="Bougher N.L."/>
            <person name="Buchanan P."/>
            <person name="Buyck B."/>
            <person name="Bense V."/>
            <person name="Catcheside P."/>
            <person name="Chovatia M."/>
            <person name="Cooper J."/>
            <person name="Damon W."/>
            <person name="Desjardin D."/>
            <person name="Finy P."/>
            <person name="Geml J."/>
            <person name="Haridas S."/>
            <person name="Hughes K."/>
            <person name="Justo A."/>
            <person name="Karasinski D."/>
            <person name="Kautmanova I."/>
            <person name="Kiss B."/>
            <person name="Kocsube S."/>
            <person name="Kotiranta H."/>
            <person name="LaButti K.M."/>
            <person name="Lechner B.E."/>
            <person name="Liimatainen K."/>
            <person name="Lipzen A."/>
            <person name="Lukacs Z."/>
            <person name="Mihaltcheva S."/>
            <person name="Morgado L.N."/>
            <person name="Niskanen T."/>
            <person name="Noordeloos M.E."/>
            <person name="Ohm R.A."/>
            <person name="Ortiz-Santana B."/>
            <person name="Ovrebo C."/>
            <person name="Racz N."/>
            <person name="Riley R."/>
            <person name="Savchenko A."/>
            <person name="Shiryaev A."/>
            <person name="Soop K."/>
            <person name="Spirin V."/>
            <person name="Szebenyi C."/>
            <person name="Tomsovsky M."/>
            <person name="Tulloss R.E."/>
            <person name="Uehling J."/>
            <person name="Grigoriev I.V."/>
            <person name="Vagvolgyi C."/>
            <person name="Papp T."/>
            <person name="Martin F.M."/>
            <person name="Miettinen O."/>
            <person name="Hibbett D.S."/>
            <person name="Nagy L.G."/>
        </authorList>
    </citation>
    <scope>NUCLEOTIDE SEQUENCE [LARGE SCALE GENOMIC DNA]</scope>
    <source>
        <strain evidence="6 7">FP101781</strain>
    </source>
</reference>
<feature type="DNA-binding region" description="HMG box" evidence="3">
    <location>
        <begin position="114"/>
        <end position="183"/>
    </location>
</feature>
<feature type="region of interest" description="Disordered" evidence="4">
    <location>
        <begin position="1"/>
        <end position="119"/>
    </location>
</feature>
<evidence type="ECO:0000256" key="1">
    <source>
        <dbReference type="ARBA" id="ARBA00023125"/>
    </source>
</evidence>
<dbReference type="GO" id="GO:0005634">
    <property type="term" value="C:nucleus"/>
    <property type="evidence" value="ECO:0007669"/>
    <property type="project" value="UniProtKB-UniRule"/>
</dbReference>
<feature type="compositionally biased region" description="Low complexity" evidence="4">
    <location>
        <begin position="72"/>
        <end position="83"/>
    </location>
</feature>
<gene>
    <name evidence="6" type="ORF">FA13DRAFT_1800120</name>
</gene>
<feature type="region of interest" description="Disordered" evidence="4">
    <location>
        <begin position="433"/>
        <end position="489"/>
    </location>
</feature>
<feature type="compositionally biased region" description="Polar residues" evidence="4">
    <location>
        <begin position="314"/>
        <end position="325"/>
    </location>
</feature>
<evidence type="ECO:0000259" key="5">
    <source>
        <dbReference type="PROSITE" id="PS50118"/>
    </source>
</evidence>
<dbReference type="SMART" id="SM00398">
    <property type="entry name" value="HMG"/>
    <property type="match status" value="1"/>
</dbReference>
<feature type="domain" description="HMG box" evidence="5">
    <location>
        <begin position="114"/>
        <end position="183"/>
    </location>
</feature>
<dbReference type="PANTHER" id="PTHR45789:SF2">
    <property type="entry name" value="FI18025P1"/>
    <property type="match status" value="1"/>
</dbReference>
<feature type="region of interest" description="Disordered" evidence="4">
    <location>
        <begin position="551"/>
        <end position="574"/>
    </location>
</feature>
<dbReference type="InterPro" id="IPR051356">
    <property type="entry name" value="SOX/SOX-like_TF"/>
</dbReference>
<accession>A0A4Y7SHJ3</accession>
<feature type="compositionally biased region" description="Polar residues" evidence="4">
    <location>
        <begin position="28"/>
        <end position="71"/>
    </location>
</feature>
<sequence length="672" mass="72666">MEIRHPQELNSEDVADDGMPPLAGKPDPSSNYTFLLDTASPSLANTGSSQVIPSTVHIPSSSNTSTTDPIATTSSNSPSSPTTLEGRQSMPSTSAGRPRSKSTRGAKAKKGDHIPRPPNAFILFRSSFIRSQQIPDKVEGNHSNLSKIAGAYWNSLPGEEKREWEAKAAAASERHRQVYPDWRFRPNQYHGQPKAKESAAGGSSRRRSTISTAPEAGPSSAVVEEKNSDAVPARSAKGKGKEKESARFAEEDNERWVKIANLLREGKKGPQLTLAVEEWEDTNKRNAASFEMKSPTMDDRTPQSSDASSKASSPDRQSAASNSAAEGSPDLSYAPTPSQSPSNATSADSIPPPSGSLAHHTNPSPRGISSVPLTQMFTRSRQHSTSPLDHSHSIADLCPSIHSNLQLAPISTNGPIRHRYGKESVRHSPMAYGFPQQSEWRPEEAVSSYDSPAPPTREPSYWQWNPPPSELSEASPSEKPCAETLPREMGYDTDGTGMAFDSYGKDFDSSGLPSNGSEVTSWVTSSNRHGLMALLDDPLDDPPSHLPGTYTLGDTIDPSPHPTDQRGISSNYYYQPLSPVAPTSNNMSTTSTSFSTLAGWAGDYPFHRDSNLRSQPADTGRLDYDSGSKFSNPGGWYPQEWSAPTSEDHGMGMVLSPGDWDRVDEFDPQGSQ</sequence>
<evidence type="ECO:0000256" key="4">
    <source>
        <dbReference type="SAM" id="MobiDB-lite"/>
    </source>
</evidence>
<feature type="compositionally biased region" description="Polar residues" evidence="4">
    <location>
        <begin position="85"/>
        <end position="95"/>
    </location>
</feature>
<feature type="compositionally biased region" description="Polar residues" evidence="4">
    <location>
        <begin position="371"/>
        <end position="388"/>
    </location>
</feature>
<dbReference type="InterPro" id="IPR036910">
    <property type="entry name" value="HMG_box_dom_sf"/>
</dbReference>
<dbReference type="OrthoDB" id="6247875at2759"/>
<dbReference type="CDD" id="cd01389">
    <property type="entry name" value="HMG-box_ROX1-like"/>
    <property type="match status" value="1"/>
</dbReference>
<dbReference type="GO" id="GO:0000981">
    <property type="term" value="F:DNA-binding transcription factor activity, RNA polymerase II-specific"/>
    <property type="evidence" value="ECO:0007669"/>
    <property type="project" value="TreeGrafter"/>
</dbReference>
<proteinExistence type="predicted"/>